<proteinExistence type="predicted"/>
<dbReference type="Pfam" id="PF00248">
    <property type="entry name" value="Aldo_ket_red"/>
    <property type="match status" value="1"/>
</dbReference>
<evidence type="ECO:0000259" key="2">
    <source>
        <dbReference type="Pfam" id="PF00248"/>
    </source>
</evidence>
<dbReference type="EMBL" id="JARPMG010000004">
    <property type="protein sequence ID" value="KAJ8100854.1"/>
    <property type="molecule type" value="Genomic_DNA"/>
</dbReference>
<dbReference type="PANTHER" id="PTHR43364">
    <property type="entry name" value="NADH-SPECIFIC METHYLGLYOXAL REDUCTASE-RELATED"/>
    <property type="match status" value="1"/>
</dbReference>
<dbReference type="PANTHER" id="PTHR43364:SF4">
    <property type="entry name" value="NAD(P)-LINKED OXIDOREDUCTASE SUPERFAMILY PROTEIN"/>
    <property type="match status" value="1"/>
</dbReference>
<keyword evidence="4" id="KW-1185">Reference proteome</keyword>
<dbReference type="AlphaFoldDB" id="A0AAD7VTL0"/>
<evidence type="ECO:0000256" key="1">
    <source>
        <dbReference type="ARBA" id="ARBA00023002"/>
    </source>
</evidence>
<dbReference type="InterPro" id="IPR018170">
    <property type="entry name" value="Aldo/ket_reductase_CS"/>
</dbReference>
<feature type="domain" description="NADP-dependent oxidoreductase" evidence="2">
    <location>
        <begin position="6"/>
        <end position="303"/>
    </location>
</feature>
<dbReference type="SUPFAM" id="SSF51430">
    <property type="entry name" value="NAD(P)-linked oxidoreductase"/>
    <property type="match status" value="1"/>
</dbReference>
<protein>
    <submittedName>
        <fullName evidence="3">NADP-dependent oxidoreductase domain-containing protein</fullName>
    </submittedName>
</protein>
<dbReference type="InterPro" id="IPR036812">
    <property type="entry name" value="NAD(P)_OxRdtase_dom_sf"/>
</dbReference>
<keyword evidence="1" id="KW-0560">Oxidoreductase</keyword>
<dbReference type="Gene3D" id="3.20.20.100">
    <property type="entry name" value="NADP-dependent oxidoreductase domain"/>
    <property type="match status" value="1"/>
</dbReference>
<reference evidence="3" key="1">
    <citation type="submission" date="2023-03" db="EMBL/GenBank/DDBJ databases">
        <title>Near-Complete genome sequence of Lipomyces tetrasporous NRRL Y-64009, an oleaginous yeast capable of growing on lignocellulosic hydrolysates.</title>
        <authorList>
            <consortium name="Lawrence Berkeley National Laboratory"/>
            <person name="Jagtap S.S."/>
            <person name="Liu J.-J."/>
            <person name="Walukiewicz H.E."/>
            <person name="Pangilinan J."/>
            <person name="Lipzen A."/>
            <person name="Ahrendt S."/>
            <person name="Koriabine M."/>
            <person name="Cobaugh K."/>
            <person name="Salamov A."/>
            <person name="Yoshinaga Y."/>
            <person name="Ng V."/>
            <person name="Daum C."/>
            <person name="Grigoriev I.V."/>
            <person name="Slininger P.J."/>
            <person name="Dien B.S."/>
            <person name="Jin Y.-S."/>
            <person name="Rao C.V."/>
        </authorList>
    </citation>
    <scope>NUCLEOTIDE SEQUENCE</scope>
    <source>
        <strain evidence="3">NRRL Y-64009</strain>
    </source>
</reference>
<dbReference type="InterPro" id="IPR050523">
    <property type="entry name" value="AKR_Detox_Biosynth"/>
</dbReference>
<sequence length="327" mass="36490">MAPMQLIFGASSFGESRIPTTETAKSFLDVLKKYSVKQVDTAYIYPGFDQMTASERILGDLGAGSTEGFVIDTKADCSAPNCQSYDNLMKTIPEQVSRLGVQSVNILYLHFPDTATAFEETHPALNDLYVQGRFKYLGLSNFKIDQVQVFLDNAEKRGWVRPTVYQGMYNIVARRIEEDLLPFLKEKGIVFYAYSPLAGGFFSNIKRGEAPQSGSRYDADSSVGQLSQKTFYKDSYFAAGDKLRVTGEKFGLTSNEIAFRWLLNHSFISSSGDAGVLIGASRISQLEENLRNVENAAPLPVEVLRVAEELWELVEKDAPYFSYLDNN</sequence>
<dbReference type="Proteomes" id="UP001217417">
    <property type="component" value="Unassembled WGS sequence"/>
</dbReference>
<name>A0AAD7VTL0_9ASCO</name>
<evidence type="ECO:0000313" key="3">
    <source>
        <dbReference type="EMBL" id="KAJ8100854.1"/>
    </source>
</evidence>
<dbReference type="GeneID" id="80886792"/>
<accession>A0AAD7VTL0</accession>
<organism evidence="3 4">
    <name type="scientific">Lipomyces tetrasporus</name>
    <dbReference type="NCBI Taxonomy" id="54092"/>
    <lineage>
        <taxon>Eukaryota</taxon>
        <taxon>Fungi</taxon>
        <taxon>Dikarya</taxon>
        <taxon>Ascomycota</taxon>
        <taxon>Saccharomycotina</taxon>
        <taxon>Lipomycetes</taxon>
        <taxon>Lipomycetales</taxon>
        <taxon>Lipomycetaceae</taxon>
        <taxon>Lipomyces</taxon>
    </lineage>
</organism>
<evidence type="ECO:0000313" key="4">
    <source>
        <dbReference type="Proteomes" id="UP001217417"/>
    </source>
</evidence>
<dbReference type="PROSITE" id="PS00062">
    <property type="entry name" value="ALDOKETO_REDUCTASE_2"/>
    <property type="match status" value="1"/>
</dbReference>
<gene>
    <name evidence="3" type="ORF">POJ06DRAFT_82995</name>
</gene>
<dbReference type="RefSeq" id="XP_056044304.1">
    <property type="nucleotide sequence ID" value="XM_056191626.1"/>
</dbReference>
<dbReference type="InterPro" id="IPR023210">
    <property type="entry name" value="NADP_OxRdtase_dom"/>
</dbReference>
<dbReference type="GO" id="GO:0016491">
    <property type="term" value="F:oxidoreductase activity"/>
    <property type="evidence" value="ECO:0007669"/>
    <property type="project" value="UniProtKB-KW"/>
</dbReference>
<dbReference type="CDD" id="cd19075">
    <property type="entry name" value="AKR_AKR7A1-5"/>
    <property type="match status" value="1"/>
</dbReference>
<comment type="caution">
    <text evidence="3">The sequence shown here is derived from an EMBL/GenBank/DDBJ whole genome shotgun (WGS) entry which is preliminary data.</text>
</comment>